<proteinExistence type="predicted"/>
<organism evidence="1 2">
    <name type="scientific">Solanum commersonii</name>
    <name type="common">Commerson's wild potato</name>
    <name type="synonym">Commerson's nightshade</name>
    <dbReference type="NCBI Taxonomy" id="4109"/>
    <lineage>
        <taxon>Eukaryota</taxon>
        <taxon>Viridiplantae</taxon>
        <taxon>Streptophyta</taxon>
        <taxon>Embryophyta</taxon>
        <taxon>Tracheophyta</taxon>
        <taxon>Spermatophyta</taxon>
        <taxon>Magnoliopsida</taxon>
        <taxon>eudicotyledons</taxon>
        <taxon>Gunneridae</taxon>
        <taxon>Pentapetalae</taxon>
        <taxon>asterids</taxon>
        <taxon>lamiids</taxon>
        <taxon>Solanales</taxon>
        <taxon>Solanaceae</taxon>
        <taxon>Solanoideae</taxon>
        <taxon>Solaneae</taxon>
        <taxon>Solanum</taxon>
    </lineage>
</organism>
<accession>A0A9J5WR04</accession>
<dbReference type="AlphaFoldDB" id="A0A9J5WR04"/>
<evidence type="ECO:0000313" key="1">
    <source>
        <dbReference type="EMBL" id="KAG5578371.1"/>
    </source>
</evidence>
<comment type="caution">
    <text evidence="1">The sequence shown here is derived from an EMBL/GenBank/DDBJ whole genome shotgun (WGS) entry which is preliminary data.</text>
</comment>
<gene>
    <name evidence="1" type="ORF">H5410_058505</name>
</gene>
<keyword evidence="2" id="KW-1185">Reference proteome</keyword>
<dbReference type="EMBL" id="JACXVP010000011">
    <property type="protein sequence ID" value="KAG5578371.1"/>
    <property type="molecule type" value="Genomic_DNA"/>
</dbReference>
<reference evidence="1 2" key="1">
    <citation type="submission" date="2020-09" db="EMBL/GenBank/DDBJ databases">
        <title>De no assembly of potato wild relative species, Solanum commersonii.</title>
        <authorList>
            <person name="Cho K."/>
        </authorList>
    </citation>
    <scope>NUCLEOTIDE SEQUENCE [LARGE SCALE GENOMIC DNA]</scope>
    <source>
        <strain evidence="1">LZ3.2</strain>
        <tissue evidence="1">Leaf</tissue>
    </source>
</reference>
<name>A0A9J5WR04_SOLCO</name>
<evidence type="ECO:0000313" key="2">
    <source>
        <dbReference type="Proteomes" id="UP000824120"/>
    </source>
</evidence>
<protein>
    <submittedName>
        <fullName evidence="1">Uncharacterized protein</fullName>
    </submittedName>
</protein>
<dbReference type="Proteomes" id="UP000824120">
    <property type="component" value="Chromosome 11"/>
</dbReference>
<sequence length="67" mass="7518">MRALSQCVNTRQFFTDAFKDTIVLPSQGRSKSKAMRSEACFVIQYKCKASIGSFDGVLKYYGVQHSS</sequence>